<evidence type="ECO:0000313" key="1">
    <source>
        <dbReference type="EMBL" id="PGQ09379.1"/>
    </source>
</evidence>
<evidence type="ECO:0000313" key="2">
    <source>
        <dbReference type="Proteomes" id="UP000221438"/>
    </source>
</evidence>
<organism evidence="1 2">
    <name type="scientific">Bacillus cereus</name>
    <dbReference type="NCBI Taxonomy" id="1396"/>
    <lineage>
        <taxon>Bacteria</taxon>
        <taxon>Bacillati</taxon>
        <taxon>Bacillota</taxon>
        <taxon>Bacilli</taxon>
        <taxon>Bacillales</taxon>
        <taxon>Bacillaceae</taxon>
        <taxon>Bacillus</taxon>
        <taxon>Bacillus cereus group</taxon>
    </lineage>
</organism>
<gene>
    <name evidence="1" type="ORF">COA08_11495</name>
</gene>
<name>A0A2B8T7P2_BACCE</name>
<protein>
    <submittedName>
        <fullName evidence="1">Uncharacterized protein</fullName>
    </submittedName>
</protein>
<accession>A0A2B8T7P2</accession>
<sequence>MKLYKKRASYTGTRFLYNFKNRSTSAKSRSALGFVNKLFSSPTSEKAIQSKNILLKKYFE</sequence>
<dbReference type="AlphaFoldDB" id="A0A2B8T7P2"/>
<dbReference type="Proteomes" id="UP000221438">
    <property type="component" value="Unassembled WGS sequence"/>
</dbReference>
<reference evidence="1 2" key="1">
    <citation type="submission" date="2017-09" db="EMBL/GenBank/DDBJ databases">
        <title>Large-scale bioinformatics analysis of Bacillus genomes uncovers conserved roles of natural products in bacterial physiology.</title>
        <authorList>
            <consortium name="Agbiome Team Llc"/>
            <person name="Bleich R.M."/>
            <person name="Grubbs K.J."/>
            <person name="Santa Maria K.C."/>
            <person name="Allen S.E."/>
            <person name="Farag S."/>
            <person name="Shank E.A."/>
            <person name="Bowers A."/>
        </authorList>
    </citation>
    <scope>NUCLEOTIDE SEQUENCE [LARGE SCALE GENOMIC DNA]</scope>
    <source>
        <strain evidence="1 2">AFS046104</strain>
    </source>
</reference>
<comment type="caution">
    <text evidence="1">The sequence shown here is derived from an EMBL/GenBank/DDBJ whole genome shotgun (WGS) entry which is preliminary data.</text>
</comment>
<dbReference type="EMBL" id="NUJQ01000009">
    <property type="protein sequence ID" value="PGQ09379.1"/>
    <property type="molecule type" value="Genomic_DNA"/>
</dbReference>
<proteinExistence type="predicted"/>